<dbReference type="GO" id="GO:0046685">
    <property type="term" value="P:response to arsenic-containing substance"/>
    <property type="evidence" value="ECO:0007669"/>
    <property type="project" value="UniProtKB-ARBA"/>
</dbReference>
<dbReference type="FunFam" id="3.50.50.60:FF:000043">
    <property type="entry name" value="Putative dihydrolipoyl dehydrogenase"/>
    <property type="match status" value="1"/>
</dbReference>
<dbReference type="InterPro" id="IPR004099">
    <property type="entry name" value="Pyr_nucl-diS_OxRdtase_dimer"/>
</dbReference>
<evidence type="ECO:0000256" key="7">
    <source>
        <dbReference type="ARBA" id="ARBA00022827"/>
    </source>
</evidence>
<comment type="function">
    <text evidence="14">Lipoamide dehydrogenase is a component of the plastidial pyruvate dehydrogenase complex (PDC).</text>
</comment>
<evidence type="ECO:0000256" key="8">
    <source>
        <dbReference type="ARBA" id="ARBA00022946"/>
    </source>
</evidence>
<dbReference type="InterPro" id="IPR016156">
    <property type="entry name" value="FAD/NAD-linked_Rdtase_dimer_sf"/>
</dbReference>
<keyword evidence="7 17" id="KW-0274">FAD</keyword>
<evidence type="ECO:0000256" key="18">
    <source>
        <dbReference type="PIRSR" id="PIRSR000350-4"/>
    </source>
</evidence>
<evidence type="ECO:0000256" key="19">
    <source>
        <dbReference type="RuleBase" id="RU003692"/>
    </source>
</evidence>
<feature type="active site" description="Proton acceptor" evidence="16">
    <location>
        <position position="527"/>
    </location>
</feature>
<evidence type="ECO:0000256" key="17">
    <source>
        <dbReference type="PIRSR" id="PIRSR000350-3"/>
    </source>
</evidence>
<keyword evidence="5 19" id="KW-0285">Flavoprotein</keyword>
<feature type="binding site" evidence="17">
    <location>
        <position position="272"/>
    </location>
    <ligand>
        <name>NAD(+)</name>
        <dbReference type="ChEBI" id="CHEBI:57540"/>
    </ligand>
</feature>
<feature type="binding site" evidence="17">
    <location>
        <position position="345"/>
    </location>
    <ligand>
        <name>NAD(+)</name>
        <dbReference type="ChEBI" id="CHEBI:57540"/>
    </ligand>
</feature>
<evidence type="ECO:0000256" key="6">
    <source>
        <dbReference type="ARBA" id="ARBA00022640"/>
    </source>
</evidence>
<feature type="binding site" evidence="17">
    <location>
        <position position="391"/>
    </location>
    <ligand>
        <name>FAD</name>
        <dbReference type="ChEBI" id="CHEBI:57692"/>
    </ligand>
</feature>
<dbReference type="PANTHER" id="PTHR22912">
    <property type="entry name" value="DISULFIDE OXIDOREDUCTASE"/>
    <property type="match status" value="1"/>
</dbReference>
<feature type="disulfide bond" description="Redox-active" evidence="18">
    <location>
        <begin position="108"/>
        <end position="113"/>
    </location>
</feature>
<dbReference type="Pfam" id="PF02852">
    <property type="entry name" value="Pyr_redox_dim"/>
    <property type="match status" value="1"/>
</dbReference>
<reference evidence="22" key="1">
    <citation type="submission" date="2023-07" db="EMBL/GenBank/DDBJ databases">
        <title>A chromosome-level genome assembly of Lolium multiflorum.</title>
        <authorList>
            <person name="Chen Y."/>
            <person name="Copetti D."/>
            <person name="Kolliker R."/>
            <person name="Studer B."/>
        </authorList>
    </citation>
    <scope>NUCLEOTIDE SEQUENCE</scope>
    <source>
        <strain evidence="22">02402/16</strain>
        <tissue evidence="22">Leaf</tissue>
    </source>
</reference>
<evidence type="ECO:0000256" key="10">
    <source>
        <dbReference type="ARBA" id="ARBA00023027"/>
    </source>
</evidence>
<protein>
    <recommendedName>
        <fullName evidence="3 19">Dihydrolipoyl dehydrogenase</fullName>
        <ecNumber evidence="3 19">1.8.1.4</ecNumber>
    </recommendedName>
</protein>
<keyword evidence="9 19" id="KW-0560">Oxidoreductase</keyword>
<comment type="cofactor">
    <cofactor evidence="17 19">
        <name>FAD</name>
        <dbReference type="ChEBI" id="CHEBI:57692"/>
    </cofactor>
    <text evidence="17 19">Binds 1 FAD per subunit.</text>
</comment>
<evidence type="ECO:0000256" key="15">
    <source>
        <dbReference type="ARBA" id="ARBA00065519"/>
    </source>
</evidence>
<dbReference type="InterPro" id="IPR023753">
    <property type="entry name" value="FAD/NAD-binding_dom"/>
</dbReference>
<keyword evidence="12 19" id="KW-0676">Redox-active center</keyword>
<feature type="binding site" evidence="17">
    <location>
        <position position="117"/>
    </location>
    <ligand>
        <name>FAD</name>
        <dbReference type="ChEBI" id="CHEBI:57692"/>
    </ligand>
</feature>
<dbReference type="PRINTS" id="PR00411">
    <property type="entry name" value="PNDRDTASEI"/>
</dbReference>
<comment type="subunit">
    <text evidence="15">Homodimer. Part of the plastidial pyruvate dehydrogenase complex (PDC) containing multiple copies of three enzymatic components: pyruvate dehydrogenase (E1), dihydrolipoamide acetyltransferase (E2) and lipoamide dehydrogenase (E3).</text>
</comment>
<keyword evidence="10 17" id="KW-0520">NAD</keyword>
<dbReference type="Pfam" id="PF07992">
    <property type="entry name" value="Pyr_redox_2"/>
    <property type="match status" value="1"/>
</dbReference>
<evidence type="ECO:0000256" key="12">
    <source>
        <dbReference type="ARBA" id="ARBA00023284"/>
    </source>
</evidence>
<comment type="catalytic activity">
    <reaction evidence="13 19">
        <text>N(6)-[(R)-dihydrolipoyl]-L-lysyl-[protein] + NAD(+) = N(6)-[(R)-lipoyl]-L-lysyl-[protein] + NADH + H(+)</text>
        <dbReference type="Rhea" id="RHEA:15045"/>
        <dbReference type="Rhea" id="RHEA-COMP:10474"/>
        <dbReference type="Rhea" id="RHEA-COMP:10475"/>
        <dbReference type="ChEBI" id="CHEBI:15378"/>
        <dbReference type="ChEBI" id="CHEBI:57540"/>
        <dbReference type="ChEBI" id="CHEBI:57945"/>
        <dbReference type="ChEBI" id="CHEBI:83099"/>
        <dbReference type="ChEBI" id="CHEBI:83100"/>
        <dbReference type="EC" id="1.8.1.4"/>
    </reaction>
</comment>
<comment type="caution">
    <text evidence="22">The sequence shown here is derived from an EMBL/GenBank/DDBJ whole genome shotgun (WGS) entry which is preliminary data.</text>
</comment>
<keyword evidence="17" id="KW-0547">Nucleotide-binding</keyword>
<comment type="miscellaneous">
    <text evidence="19">The active site is a redox-active disulfide bond.</text>
</comment>
<evidence type="ECO:0000259" key="20">
    <source>
        <dbReference type="Pfam" id="PF02852"/>
    </source>
</evidence>
<name>A0AAD8SUV6_LOLMU</name>
<evidence type="ECO:0000313" key="23">
    <source>
        <dbReference type="Proteomes" id="UP001231189"/>
    </source>
</evidence>
<dbReference type="PROSITE" id="PS00076">
    <property type="entry name" value="PYRIDINE_REDOX_1"/>
    <property type="match status" value="1"/>
</dbReference>
<sequence>MSLSTAAVVAGGAVRPDAIRPADLRFCGLRREALGIRLLSASPQAAAAAKRKVLAAAATGNGAAGSAGFDYDLVIIGAGVGGHGAALHAVEKGLKTAIIEGDVVGGTCVNRGCVPSKALLAVSGRMRELQDEHHMKSLGLQVSSSGYDRQSVADHANNLASKIRSNLTNSMKSLGVDILTGFGTVVGKQKVRYGKVGFPDNEITARNIIIATGSVPFVPKGIEIDGKTVFTSDHALKLESVPDWIAIVGSGYIGLEFSDVYTALGSEVTFVEALDQLMPGFDPEIAKLAQRILINPRKIDYHTGVFASKITPAKNGKPVLIELIDAKTKEHKETLEVDAALIATGRAPFTKGLGLENMNVVTQRGFIPVDERMQVMDADGNAVPNLYCIGDANGKLMLAHAASAQGISVVEQISGKDNILNHLSIPAACFTHPEISMVGLTEPQAREQADQEGFEISVVKTSFKANTKALAENEGDGIAKMIYRPDTGEILGVHILGLHAADLIHEASNAIALGTRVQDIKLVVHAHPTLSEVLDELFKAAKVTGIPQAVSEPVAA</sequence>
<evidence type="ECO:0000313" key="22">
    <source>
        <dbReference type="EMBL" id="KAK1664707.1"/>
    </source>
</evidence>
<feature type="domain" description="Pyridine nucleotide-disulphide oxidoreductase dimerisation" evidence="20">
    <location>
        <begin position="425"/>
        <end position="536"/>
    </location>
</feature>
<dbReference type="Proteomes" id="UP001231189">
    <property type="component" value="Unassembled WGS sequence"/>
</dbReference>
<dbReference type="PANTHER" id="PTHR22912:SF151">
    <property type="entry name" value="DIHYDROLIPOYL DEHYDROGENASE, MITOCHONDRIAL"/>
    <property type="match status" value="1"/>
</dbReference>
<dbReference type="EC" id="1.8.1.4" evidence="3 19"/>
<evidence type="ECO:0000256" key="14">
    <source>
        <dbReference type="ARBA" id="ARBA00059226"/>
    </source>
</evidence>
<keyword evidence="8" id="KW-0809">Transit peptide</keyword>
<dbReference type="GO" id="GO:0009570">
    <property type="term" value="C:chloroplast stroma"/>
    <property type="evidence" value="ECO:0007669"/>
    <property type="project" value="UniProtKB-SubCell"/>
</dbReference>
<evidence type="ECO:0000256" key="4">
    <source>
        <dbReference type="ARBA" id="ARBA00022528"/>
    </source>
</evidence>
<evidence type="ECO:0000259" key="21">
    <source>
        <dbReference type="Pfam" id="PF07992"/>
    </source>
</evidence>
<dbReference type="GO" id="GO:0004148">
    <property type="term" value="F:dihydrolipoyl dehydrogenase (NADH) activity"/>
    <property type="evidence" value="ECO:0007669"/>
    <property type="project" value="UniProtKB-EC"/>
</dbReference>
<comment type="subcellular location">
    <subcellularLocation>
        <location evidence="1">Plastid</location>
        <location evidence="1">Chloroplast stroma</location>
    </subcellularLocation>
</comment>
<dbReference type="EMBL" id="JAUUTY010000003">
    <property type="protein sequence ID" value="KAK1664707.1"/>
    <property type="molecule type" value="Genomic_DNA"/>
</dbReference>
<dbReference type="GO" id="GO:0045252">
    <property type="term" value="C:oxoglutarate dehydrogenase complex"/>
    <property type="evidence" value="ECO:0007669"/>
    <property type="project" value="TreeGrafter"/>
</dbReference>
<comment type="similarity">
    <text evidence="2 19">Belongs to the class-I pyridine nucleotide-disulfide oxidoreductase family.</text>
</comment>
<evidence type="ECO:0000256" key="3">
    <source>
        <dbReference type="ARBA" id="ARBA00012608"/>
    </source>
</evidence>
<dbReference type="AlphaFoldDB" id="A0AAD8SUV6"/>
<feature type="binding site" evidence="17">
    <location>
        <begin position="397"/>
        <end position="400"/>
    </location>
    <ligand>
        <name>FAD</name>
        <dbReference type="ChEBI" id="CHEBI:57692"/>
    </ligand>
</feature>
<dbReference type="InterPro" id="IPR036188">
    <property type="entry name" value="FAD/NAD-bd_sf"/>
</dbReference>
<dbReference type="SUPFAM" id="SSF55424">
    <property type="entry name" value="FAD/NAD-linked reductases, dimerisation (C-terminal) domain"/>
    <property type="match status" value="1"/>
</dbReference>
<dbReference type="FunFam" id="3.30.390.30:FF:000001">
    <property type="entry name" value="Dihydrolipoyl dehydrogenase"/>
    <property type="match status" value="1"/>
</dbReference>
<dbReference type="PRINTS" id="PR00368">
    <property type="entry name" value="FADPNR"/>
</dbReference>
<keyword evidence="4" id="KW-0150">Chloroplast</keyword>
<evidence type="ECO:0000256" key="9">
    <source>
        <dbReference type="ARBA" id="ARBA00023002"/>
    </source>
</evidence>
<evidence type="ECO:0000256" key="2">
    <source>
        <dbReference type="ARBA" id="ARBA00007532"/>
    </source>
</evidence>
<proteinExistence type="inferred from homology"/>
<dbReference type="GO" id="GO:0050660">
    <property type="term" value="F:flavin adenine dinucleotide binding"/>
    <property type="evidence" value="ECO:0007669"/>
    <property type="project" value="InterPro"/>
</dbReference>
<dbReference type="InterPro" id="IPR006258">
    <property type="entry name" value="Lipoamide_DH"/>
</dbReference>
<gene>
    <name evidence="22" type="ORF">QYE76_052866</name>
</gene>
<evidence type="ECO:0000256" key="1">
    <source>
        <dbReference type="ARBA" id="ARBA00004470"/>
    </source>
</evidence>
<dbReference type="Gene3D" id="3.50.50.60">
    <property type="entry name" value="FAD/NAD(P)-binding domain"/>
    <property type="match status" value="2"/>
</dbReference>
<keyword evidence="6" id="KW-0934">Plastid</keyword>
<organism evidence="22 23">
    <name type="scientific">Lolium multiflorum</name>
    <name type="common">Italian ryegrass</name>
    <name type="synonym">Lolium perenne subsp. multiflorum</name>
    <dbReference type="NCBI Taxonomy" id="4521"/>
    <lineage>
        <taxon>Eukaryota</taxon>
        <taxon>Viridiplantae</taxon>
        <taxon>Streptophyta</taxon>
        <taxon>Embryophyta</taxon>
        <taxon>Tracheophyta</taxon>
        <taxon>Spermatophyta</taxon>
        <taxon>Magnoliopsida</taxon>
        <taxon>Liliopsida</taxon>
        <taxon>Poales</taxon>
        <taxon>Poaceae</taxon>
        <taxon>BOP clade</taxon>
        <taxon>Pooideae</taxon>
        <taxon>Poodae</taxon>
        <taxon>Poeae</taxon>
        <taxon>Poeae Chloroplast Group 2 (Poeae type)</taxon>
        <taxon>Loliodinae</taxon>
        <taxon>Loliinae</taxon>
        <taxon>Lolium</taxon>
    </lineage>
</organism>
<dbReference type="GO" id="GO:0005739">
    <property type="term" value="C:mitochondrion"/>
    <property type="evidence" value="ECO:0007669"/>
    <property type="project" value="TreeGrafter"/>
</dbReference>
<evidence type="ECO:0000256" key="11">
    <source>
        <dbReference type="ARBA" id="ARBA00023157"/>
    </source>
</evidence>
<dbReference type="Gene3D" id="3.30.390.30">
    <property type="match status" value="1"/>
</dbReference>
<feature type="binding site" evidence="17">
    <location>
        <position position="183"/>
    </location>
    <ligand>
        <name>FAD</name>
        <dbReference type="ChEBI" id="CHEBI:57692"/>
    </ligand>
</feature>
<dbReference type="GO" id="GO:0006103">
    <property type="term" value="P:2-oxoglutarate metabolic process"/>
    <property type="evidence" value="ECO:0007669"/>
    <property type="project" value="TreeGrafter"/>
</dbReference>
<keyword evidence="23" id="KW-1185">Reference proteome</keyword>
<keyword evidence="11" id="KW-1015">Disulfide bond</keyword>
<dbReference type="InterPro" id="IPR001100">
    <property type="entry name" value="Pyr_nuc-diS_OxRdtase"/>
</dbReference>
<feature type="binding site" evidence="17">
    <location>
        <begin position="212"/>
        <end position="214"/>
    </location>
    <ligand>
        <name>FAD</name>
        <dbReference type="ChEBI" id="CHEBI:57692"/>
    </ligand>
</feature>
<evidence type="ECO:0000256" key="13">
    <source>
        <dbReference type="ARBA" id="ARBA00049187"/>
    </source>
</evidence>
<evidence type="ECO:0000256" key="5">
    <source>
        <dbReference type="ARBA" id="ARBA00022630"/>
    </source>
</evidence>
<accession>A0AAD8SUV6</accession>
<dbReference type="InterPro" id="IPR050151">
    <property type="entry name" value="Class-I_Pyr_Nuc-Dis_Oxidored"/>
</dbReference>
<feature type="binding site" evidence="17">
    <location>
        <begin position="249"/>
        <end position="256"/>
    </location>
    <ligand>
        <name>NAD(+)</name>
        <dbReference type="ChEBI" id="CHEBI:57540"/>
    </ligand>
</feature>
<dbReference type="InterPro" id="IPR012999">
    <property type="entry name" value="Pyr_OxRdtase_I_AS"/>
</dbReference>
<evidence type="ECO:0000256" key="16">
    <source>
        <dbReference type="PIRSR" id="PIRSR000350-2"/>
    </source>
</evidence>
<dbReference type="NCBIfam" id="TIGR01350">
    <property type="entry name" value="lipoamide_DH"/>
    <property type="match status" value="1"/>
</dbReference>
<dbReference type="PIRSF" id="PIRSF000350">
    <property type="entry name" value="Mercury_reductase_MerA"/>
    <property type="match status" value="1"/>
</dbReference>
<dbReference type="SUPFAM" id="SSF51905">
    <property type="entry name" value="FAD/NAD(P)-binding domain"/>
    <property type="match status" value="1"/>
</dbReference>
<feature type="domain" description="FAD/NAD(P)-binding" evidence="21">
    <location>
        <begin position="71"/>
        <end position="406"/>
    </location>
</feature>